<evidence type="ECO:0000313" key="1">
    <source>
        <dbReference type="EMBL" id="KAI3765451.1"/>
    </source>
</evidence>
<proteinExistence type="predicted"/>
<reference evidence="1 2" key="2">
    <citation type="journal article" date="2022" name="Mol. Ecol. Resour.">
        <title>The genomes of chicory, endive, great burdock and yacon provide insights into Asteraceae paleo-polyploidization history and plant inulin production.</title>
        <authorList>
            <person name="Fan W."/>
            <person name="Wang S."/>
            <person name="Wang H."/>
            <person name="Wang A."/>
            <person name="Jiang F."/>
            <person name="Liu H."/>
            <person name="Zhao H."/>
            <person name="Xu D."/>
            <person name="Zhang Y."/>
        </authorList>
    </citation>
    <scope>NUCLEOTIDE SEQUENCE [LARGE SCALE GENOMIC DNA]</scope>
    <source>
        <strain evidence="2">cv. Punajuju</strain>
        <tissue evidence="1">Leaves</tissue>
    </source>
</reference>
<protein>
    <submittedName>
        <fullName evidence="1">Uncharacterized protein</fullName>
    </submittedName>
</protein>
<gene>
    <name evidence="1" type="ORF">L2E82_15484</name>
</gene>
<reference evidence="2" key="1">
    <citation type="journal article" date="2022" name="Mol. Ecol. Resour.">
        <title>The genomes of chicory, endive, great burdock and yacon provide insights into Asteraceae palaeo-polyploidization history and plant inulin production.</title>
        <authorList>
            <person name="Fan W."/>
            <person name="Wang S."/>
            <person name="Wang H."/>
            <person name="Wang A."/>
            <person name="Jiang F."/>
            <person name="Liu H."/>
            <person name="Zhao H."/>
            <person name="Xu D."/>
            <person name="Zhang Y."/>
        </authorList>
    </citation>
    <scope>NUCLEOTIDE SEQUENCE [LARGE SCALE GENOMIC DNA]</scope>
    <source>
        <strain evidence="2">cv. Punajuju</strain>
    </source>
</reference>
<comment type="caution">
    <text evidence="1">The sequence shown here is derived from an EMBL/GenBank/DDBJ whole genome shotgun (WGS) entry which is preliminary data.</text>
</comment>
<organism evidence="1 2">
    <name type="scientific">Cichorium intybus</name>
    <name type="common">Chicory</name>
    <dbReference type="NCBI Taxonomy" id="13427"/>
    <lineage>
        <taxon>Eukaryota</taxon>
        <taxon>Viridiplantae</taxon>
        <taxon>Streptophyta</taxon>
        <taxon>Embryophyta</taxon>
        <taxon>Tracheophyta</taxon>
        <taxon>Spermatophyta</taxon>
        <taxon>Magnoliopsida</taxon>
        <taxon>eudicotyledons</taxon>
        <taxon>Gunneridae</taxon>
        <taxon>Pentapetalae</taxon>
        <taxon>asterids</taxon>
        <taxon>campanulids</taxon>
        <taxon>Asterales</taxon>
        <taxon>Asteraceae</taxon>
        <taxon>Cichorioideae</taxon>
        <taxon>Cichorieae</taxon>
        <taxon>Cichoriinae</taxon>
        <taxon>Cichorium</taxon>
    </lineage>
</organism>
<evidence type="ECO:0000313" key="2">
    <source>
        <dbReference type="Proteomes" id="UP001055811"/>
    </source>
</evidence>
<sequence length="72" mass="8071">MPIFSYDSPPFSLSEPTRTSSWIIDFGFKDDAMEEQEKNNVDGSCRMTDQIVVFLDGVIVSSPAISISDFMQ</sequence>
<dbReference type="Proteomes" id="UP001055811">
    <property type="component" value="Linkage Group LG03"/>
</dbReference>
<name>A0ACB9F3D4_CICIN</name>
<dbReference type="EMBL" id="CM042011">
    <property type="protein sequence ID" value="KAI3765451.1"/>
    <property type="molecule type" value="Genomic_DNA"/>
</dbReference>
<keyword evidence="2" id="KW-1185">Reference proteome</keyword>
<accession>A0ACB9F3D4</accession>